<evidence type="ECO:0000313" key="4">
    <source>
        <dbReference type="Proteomes" id="UP001178508"/>
    </source>
</evidence>
<dbReference type="Proteomes" id="UP001178508">
    <property type="component" value="Chromosome 6"/>
</dbReference>
<dbReference type="AlphaFoldDB" id="A0AAV1FAQ6"/>
<sequence length="304" mass="35062">MPTKTRARERRENNAELDRELSQTAQGQTMTDAGEIKHLFADLKDSITGEIKALRAAFTEFRAETERDMKKVMQQNTELKRDAETTNARVLELEARVSELEDENVTHQKTVKQCNSLIVEMGDQMDYIENKSRQNNVCIYNIAERSEGNDVNAFVQKLFKEALRMETVPQITRAHRIGAWKEGGHTRRPIIKNLVNYDGKRDLLKAAWSKKEILFNGARIYMDHDFTTRVKQQRAAYRKIREHLRHHKIKSHILAPARLKVFNADGNTTIYANAEEARRDLEQRGIYTTEGGAEAERPLSIPAQ</sequence>
<protein>
    <submittedName>
        <fullName evidence="3">Uncharacterized protein LOC117557980</fullName>
    </submittedName>
</protein>
<accession>A0AAV1FAQ6</accession>
<evidence type="ECO:0000313" key="3">
    <source>
        <dbReference type="EMBL" id="CAJ1057728.1"/>
    </source>
</evidence>
<dbReference type="EMBL" id="OY660869">
    <property type="protein sequence ID" value="CAJ1057728.1"/>
    <property type="molecule type" value="Genomic_DNA"/>
</dbReference>
<reference evidence="3" key="1">
    <citation type="submission" date="2023-08" db="EMBL/GenBank/DDBJ databases">
        <authorList>
            <person name="Alioto T."/>
            <person name="Alioto T."/>
            <person name="Gomez Garrido J."/>
        </authorList>
    </citation>
    <scope>NUCLEOTIDE SEQUENCE</scope>
</reference>
<feature type="coiled-coil region" evidence="1">
    <location>
        <begin position="62"/>
        <end position="110"/>
    </location>
</feature>
<organism evidence="3 4">
    <name type="scientific">Xyrichtys novacula</name>
    <name type="common">Pearly razorfish</name>
    <name type="synonym">Hemipteronotus novacula</name>
    <dbReference type="NCBI Taxonomy" id="13765"/>
    <lineage>
        <taxon>Eukaryota</taxon>
        <taxon>Metazoa</taxon>
        <taxon>Chordata</taxon>
        <taxon>Craniata</taxon>
        <taxon>Vertebrata</taxon>
        <taxon>Euteleostomi</taxon>
        <taxon>Actinopterygii</taxon>
        <taxon>Neopterygii</taxon>
        <taxon>Teleostei</taxon>
        <taxon>Neoteleostei</taxon>
        <taxon>Acanthomorphata</taxon>
        <taxon>Eupercaria</taxon>
        <taxon>Labriformes</taxon>
        <taxon>Labridae</taxon>
        <taxon>Xyrichtys</taxon>
    </lineage>
</organism>
<evidence type="ECO:0000256" key="2">
    <source>
        <dbReference type="SAM" id="MobiDB-lite"/>
    </source>
</evidence>
<keyword evidence="4" id="KW-1185">Reference proteome</keyword>
<name>A0AAV1FAQ6_XYRNO</name>
<dbReference type="PANTHER" id="PTHR11505">
    <property type="entry name" value="L1 TRANSPOSABLE ELEMENT-RELATED"/>
    <property type="match status" value="1"/>
</dbReference>
<evidence type="ECO:0000256" key="1">
    <source>
        <dbReference type="SAM" id="Coils"/>
    </source>
</evidence>
<dbReference type="Gene3D" id="3.30.70.1820">
    <property type="entry name" value="L1 transposable element, RRM domain"/>
    <property type="match status" value="1"/>
</dbReference>
<proteinExistence type="predicted"/>
<keyword evidence="1" id="KW-0175">Coiled coil</keyword>
<feature type="region of interest" description="Disordered" evidence="2">
    <location>
        <begin position="1"/>
        <end position="30"/>
    </location>
</feature>
<gene>
    <name evidence="3" type="ORF">XNOV1_A002278</name>
</gene>
<feature type="compositionally biased region" description="Basic and acidic residues" evidence="2">
    <location>
        <begin position="9"/>
        <end position="21"/>
    </location>
</feature>
<dbReference type="InterPro" id="IPR004244">
    <property type="entry name" value="Transposase_22"/>
</dbReference>